<dbReference type="SMART" id="SM00855">
    <property type="entry name" value="PGAM"/>
    <property type="match status" value="1"/>
</dbReference>
<dbReference type="Gene3D" id="3.40.50.1240">
    <property type="entry name" value="Phosphoglycerate mutase-like"/>
    <property type="match status" value="1"/>
</dbReference>
<dbReference type="EMBL" id="FORT01000008">
    <property type="protein sequence ID" value="SFK04736.1"/>
    <property type="molecule type" value="Genomic_DNA"/>
</dbReference>
<dbReference type="SUPFAM" id="SSF53254">
    <property type="entry name" value="Phosphoglycerate mutase-like"/>
    <property type="match status" value="1"/>
</dbReference>
<dbReference type="GO" id="GO:0005737">
    <property type="term" value="C:cytoplasm"/>
    <property type="evidence" value="ECO:0007669"/>
    <property type="project" value="TreeGrafter"/>
</dbReference>
<dbReference type="InterPro" id="IPR029033">
    <property type="entry name" value="His_PPase_superfam"/>
</dbReference>
<evidence type="ECO:0000313" key="2">
    <source>
        <dbReference type="Proteomes" id="UP000198915"/>
    </source>
</evidence>
<dbReference type="STRING" id="1884381.SAMN05518846_10834"/>
<dbReference type="CDD" id="cd07067">
    <property type="entry name" value="HP_PGM_like"/>
    <property type="match status" value="1"/>
</dbReference>
<organism evidence="1 2">
    <name type="scientific">Brevibacillus centrosporus</name>
    <dbReference type="NCBI Taxonomy" id="54910"/>
    <lineage>
        <taxon>Bacteria</taxon>
        <taxon>Bacillati</taxon>
        <taxon>Bacillota</taxon>
        <taxon>Bacilli</taxon>
        <taxon>Bacillales</taxon>
        <taxon>Paenibacillaceae</taxon>
        <taxon>Brevibacillus</taxon>
    </lineage>
</organism>
<dbReference type="Pfam" id="PF00300">
    <property type="entry name" value="His_Phos_1"/>
    <property type="match status" value="1"/>
</dbReference>
<dbReference type="AlphaFoldDB" id="A0A1I3WE80"/>
<protein>
    <submittedName>
        <fullName evidence="1">2,3-bisphosphoglycerate-dependent phosphoglycerate mutase</fullName>
    </submittedName>
</protein>
<dbReference type="GO" id="GO:0016791">
    <property type="term" value="F:phosphatase activity"/>
    <property type="evidence" value="ECO:0007669"/>
    <property type="project" value="TreeGrafter"/>
</dbReference>
<dbReference type="PANTHER" id="PTHR48100:SF59">
    <property type="entry name" value="ADENOSYLCOBALAMIN_ALPHA-RIBAZOLE PHOSPHATASE"/>
    <property type="match status" value="1"/>
</dbReference>
<dbReference type="Proteomes" id="UP000198915">
    <property type="component" value="Unassembled WGS sequence"/>
</dbReference>
<dbReference type="PANTHER" id="PTHR48100">
    <property type="entry name" value="BROAD-SPECIFICITY PHOSPHATASE YOR283W-RELATED"/>
    <property type="match status" value="1"/>
</dbReference>
<sequence>MLTHIYMVRHAESPFTLNAEETRELSRKGWKDAERIAEILQREGVDAFVSSSYKRAIQTIEIAAKRLGKSIVIDSRFRERDLARHDHFFEDMEQAVERAFSDPAFSYPGGESNAVAGVRGVKALEELLAAYRGKKVAVGTHGNIMTIIMNRFDSAYDFQFWRKTTKPDLYRLTFAENDLREVVRLWEE</sequence>
<proteinExistence type="predicted"/>
<dbReference type="RefSeq" id="WP_092269016.1">
    <property type="nucleotide sequence ID" value="NZ_BJOE01000013.1"/>
</dbReference>
<evidence type="ECO:0000313" key="1">
    <source>
        <dbReference type="EMBL" id="SFK04736.1"/>
    </source>
</evidence>
<name>A0A1I3WE80_9BACL</name>
<dbReference type="InterPro" id="IPR013078">
    <property type="entry name" value="His_Pase_superF_clade-1"/>
</dbReference>
<dbReference type="InterPro" id="IPR050275">
    <property type="entry name" value="PGM_Phosphatase"/>
</dbReference>
<accession>A0A1I3WE80</accession>
<keyword evidence="2" id="KW-1185">Reference proteome</keyword>
<reference evidence="2" key="1">
    <citation type="submission" date="2016-10" db="EMBL/GenBank/DDBJ databases">
        <authorList>
            <person name="Varghese N."/>
            <person name="Submissions S."/>
        </authorList>
    </citation>
    <scope>NUCLEOTIDE SEQUENCE [LARGE SCALE GENOMIC DNA]</scope>
    <source>
        <strain evidence="2">OK042</strain>
    </source>
</reference>
<gene>
    <name evidence="1" type="ORF">SAMN05518846_10834</name>
</gene>